<dbReference type="AlphaFoldDB" id="A0A398BFU5"/>
<reference evidence="2 3" key="1">
    <citation type="submission" date="2018-08" db="EMBL/GenBank/DDBJ databases">
        <title>Bacillus jemisoniae sp. nov., Bacillus chryseoplanitiae sp. nov., Bacillus resnikiae sp. nov., and Bacillus frankliniae sp. nov., isolated from Viking spacecraft and associated surfaces.</title>
        <authorList>
            <person name="Seuylemezian A."/>
            <person name="Vaishampayan P."/>
        </authorList>
    </citation>
    <scope>NUCLEOTIDE SEQUENCE [LARGE SCALE GENOMIC DNA]</scope>
    <source>
        <strain evidence="2 3">JJ-247</strain>
    </source>
</reference>
<dbReference type="OrthoDB" id="1164310at2"/>
<feature type="domain" description="Peptidase C39-like" evidence="1">
    <location>
        <begin position="58"/>
        <end position="222"/>
    </location>
</feature>
<evidence type="ECO:0000313" key="3">
    <source>
        <dbReference type="Proteomes" id="UP000265816"/>
    </source>
</evidence>
<dbReference type="EMBL" id="QWVT01000008">
    <property type="protein sequence ID" value="RID88131.1"/>
    <property type="molecule type" value="Genomic_DNA"/>
</dbReference>
<dbReference type="InterPro" id="IPR016997">
    <property type="entry name" value="UCP032442"/>
</dbReference>
<gene>
    <name evidence="2" type="ORF">D1970_03005</name>
</gene>
<dbReference type="PANTHER" id="PTHR37806">
    <property type="entry name" value="LMO0724 PROTEIN"/>
    <property type="match status" value="1"/>
</dbReference>
<evidence type="ECO:0000259" key="1">
    <source>
        <dbReference type="Pfam" id="PF13529"/>
    </source>
</evidence>
<dbReference type="PIRSF" id="PIRSF032442">
    <property type="entry name" value="UCP032442"/>
    <property type="match status" value="1"/>
</dbReference>
<dbReference type="Gene3D" id="3.90.70.10">
    <property type="entry name" value="Cysteine proteinases"/>
    <property type="match status" value="1"/>
</dbReference>
<protein>
    <submittedName>
        <fullName evidence="2">Peptidase C39</fullName>
    </submittedName>
</protein>
<sequence>MFNLKAVMGLIMMPFLIGFCQDPSHIEKGSEPLAKSQHISSELTKQKPKSMVPSTVLLDVPLIKQNPELKYGCEVTSLAMLLSYAGKNVDKMELYQKLPKDPEPIHRTSTGDISRWGNPEHGFVGDMTGKEAGYAVFDKPLAHLLEQYLPEQSVNLTGKEFNEVLMHVSRGYPAVVWTTGDYGLPDRWEAWQHGESAIRTPLDLHAVVLVGHDQNFVYINDPLSGQKQAKVGKQRFIASWKALQSRAVSYHE</sequence>
<dbReference type="Pfam" id="PF13529">
    <property type="entry name" value="Peptidase_C39_2"/>
    <property type="match status" value="1"/>
</dbReference>
<name>A0A398BFU5_9BACI</name>
<dbReference type="Proteomes" id="UP000265816">
    <property type="component" value="Unassembled WGS sequence"/>
</dbReference>
<accession>A0A398BFU5</accession>
<proteinExistence type="predicted"/>
<keyword evidence="3" id="KW-1185">Reference proteome</keyword>
<dbReference type="InterPro" id="IPR039564">
    <property type="entry name" value="Peptidase_C39-like"/>
</dbReference>
<dbReference type="PANTHER" id="PTHR37806:SF1">
    <property type="entry name" value="PEPTIDASE C39-LIKE DOMAIN-CONTAINING PROTEIN"/>
    <property type="match status" value="1"/>
</dbReference>
<organism evidence="2 3">
    <name type="scientific">Mesobacillus zeae</name>
    <dbReference type="NCBI Taxonomy" id="1917180"/>
    <lineage>
        <taxon>Bacteria</taxon>
        <taxon>Bacillati</taxon>
        <taxon>Bacillota</taxon>
        <taxon>Bacilli</taxon>
        <taxon>Bacillales</taxon>
        <taxon>Bacillaceae</taxon>
        <taxon>Mesobacillus</taxon>
    </lineage>
</organism>
<evidence type="ECO:0000313" key="2">
    <source>
        <dbReference type="EMBL" id="RID88131.1"/>
    </source>
</evidence>
<comment type="caution">
    <text evidence="2">The sequence shown here is derived from an EMBL/GenBank/DDBJ whole genome shotgun (WGS) entry which is preliminary data.</text>
</comment>